<proteinExistence type="predicted"/>
<protein>
    <submittedName>
        <fullName evidence="2">Uncharacterized protein</fullName>
    </submittedName>
</protein>
<dbReference type="Proteomes" id="UP001066276">
    <property type="component" value="Chromosome 1_2"/>
</dbReference>
<gene>
    <name evidence="2" type="ORF">NDU88_003841</name>
</gene>
<evidence type="ECO:0000313" key="3">
    <source>
        <dbReference type="Proteomes" id="UP001066276"/>
    </source>
</evidence>
<dbReference type="EMBL" id="JANPWB010000002">
    <property type="protein sequence ID" value="KAJ1208455.1"/>
    <property type="molecule type" value="Genomic_DNA"/>
</dbReference>
<sequence>MGRVRMPLFPGKKRRTGALWCETCRRLAESQTCGGPPWRTGAAPGNGRLETKAQSGGERWGGSRAPRRPAAPVESLRCREMGCGEEARRAMRGCTGGASALE</sequence>
<keyword evidence="3" id="KW-1185">Reference proteome</keyword>
<feature type="region of interest" description="Disordered" evidence="1">
    <location>
        <begin position="32"/>
        <end position="73"/>
    </location>
</feature>
<comment type="caution">
    <text evidence="2">The sequence shown here is derived from an EMBL/GenBank/DDBJ whole genome shotgun (WGS) entry which is preliminary data.</text>
</comment>
<evidence type="ECO:0000256" key="1">
    <source>
        <dbReference type="SAM" id="MobiDB-lite"/>
    </source>
</evidence>
<evidence type="ECO:0000313" key="2">
    <source>
        <dbReference type="EMBL" id="KAJ1208455.1"/>
    </source>
</evidence>
<dbReference type="AlphaFoldDB" id="A0AAV7W836"/>
<name>A0AAV7W836_PLEWA</name>
<organism evidence="2 3">
    <name type="scientific">Pleurodeles waltl</name>
    <name type="common">Iberian ribbed newt</name>
    <dbReference type="NCBI Taxonomy" id="8319"/>
    <lineage>
        <taxon>Eukaryota</taxon>
        <taxon>Metazoa</taxon>
        <taxon>Chordata</taxon>
        <taxon>Craniata</taxon>
        <taxon>Vertebrata</taxon>
        <taxon>Euteleostomi</taxon>
        <taxon>Amphibia</taxon>
        <taxon>Batrachia</taxon>
        <taxon>Caudata</taxon>
        <taxon>Salamandroidea</taxon>
        <taxon>Salamandridae</taxon>
        <taxon>Pleurodelinae</taxon>
        <taxon>Pleurodeles</taxon>
    </lineage>
</organism>
<reference evidence="2" key="1">
    <citation type="journal article" date="2022" name="bioRxiv">
        <title>Sequencing and chromosome-scale assembly of the giantPleurodeles waltlgenome.</title>
        <authorList>
            <person name="Brown T."/>
            <person name="Elewa A."/>
            <person name="Iarovenko S."/>
            <person name="Subramanian E."/>
            <person name="Araus A.J."/>
            <person name="Petzold A."/>
            <person name="Susuki M."/>
            <person name="Suzuki K.-i.T."/>
            <person name="Hayashi T."/>
            <person name="Toyoda A."/>
            <person name="Oliveira C."/>
            <person name="Osipova E."/>
            <person name="Leigh N.D."/>
            <person name="Simon A."/>
            <person name="Yun M.H."/>
        </authorList>
    </citation>
    <scope>NUCLEOTIDE SEQUENCE</scope>
    <source>
        <strain evidence="2">20211129_DDA</strain>
        <tissue evidence="2">Liver</tissue>
    </source>
</reference>
<accession>A0AAV7W836</accession>